<protein>
    <submittedName>
        <fullName evidence="1">Uncharacterized protein</fullName>
    </submittedName>
</protein>
<sequence>MARGGVEAVLREVRVINGARMEWPPALALIAPTQSSYEVTMSPFTIMLIRA</sequence>
<keyword evidence="2" id="KW-1185">Reference proteome</keyword>
<evidence type="ECO:0000313" key="2">
    <source>
        <dbReference type="Proteomes" id="UP000655287"/>
    </source>
</evidence>
<reference evidence="1" key="1">
    <citation type="submission" date="2021-01" db="EMBL/GenBank/DDBJ databases">
        <title>Whole genome shotgun sequence of Sphaerisporangium rufum NBRC 109079.</title>
        <authorList>
            <person name="Komaki H."/>
            <person name="Tamura T."/>
        </authorList>
    </citation>
    <scope>NUCLEOTIDE SEQUENCE</scope>
    <source>
        <strain evidence="1">NBRC 109079</strain>
    </source>
</reference>
<accession>A0A919QYR7</accession>
<comment type="caution">
    <text evidence="1">The sequence shown here is derived from an EMBL/GenBank/DDBJ whole genome shotgun (WGS) entry which is preliminary data.</text>
</comment>
<evidence type="ECO:0000313" key="1">
    <source>
        <dbReference type="EMBL" id="GII76644.1"/>
    </source>
</evidence>
<dbReference type="EMBL" id="BOOU01000024">
    <property type="protein sequence ID" value="GII76644.1"/>
    <property type="molecule type" value="Genomic_DNA"/>
</dbReference>
<dbReference type="Proteomes" id="UP000655287">
    <property type="component" value="Unassembled WGS sequence"/>
</dbReference>
<name>A0A919QYR7_9ACTN</name>
<organism evidence="1 2">
    <name type="scientific">Sphaerisporangium rufum</name>
    <dbReference type="NCBI Taxonomy" id="1381558"/>
    <lineage>
        <taxon>Bacteria</taxon>
        <taxon>Bacillati</taxon>
        <taxon>Actinomycetota</taxon>
        <taxon>Actinomycetes</taxon>
        <taxon>Streptosporangiales</taxon>
        <taxon>Streptosporangiaceae</taxon>
        <taxon>Sphaerisporangium</taxon>
    </lineage>
</organism>
<proteinExistence type="predicted"/>
<gene>
    <name evidence="1" type="ORF">Sru01_16260</name>
</gene>
<dbReference type="AlphaFoldDB" id="A0A919QYR7"/>